<organism evidence="2 3">
    <name type="scientific">Limnochorda pilosa</name>
    <dbReference type="NCBI Taxonomy" id="1555112"/>
    <lineage>
        <taxon>Bacteria</taxon>
        <taxon>Bacillati</taxon>
        <taxon>Bacillota</taxon>
        <taxon>Limnochordia</taxon>
        <taxon>Limnochordales</taxon>
        <taxon>Limnochordaceae</taxon>
        <taxon>Limnochorda</taxon>
    </lineage>
</organism>
<accession>A0A0K2SKQ1</accession>
<feature type="domain" description="Rhodanese" evidence="1">
    <location>
        <begin position="115"/>
        <end position="143"/>
    </location>
</feature>
<proteinExistence type="predicted"/>
<dbReference type="RefSeq" id="WP_068136689.1">
    <property type="nucleotide sequence ID" value="NZ_AP014924.1"/>
</dbReference>
<name>A0A0K2SKQ1_LIMPI</name>
<dbReference type="EMBL" id="AP014924">
    <property type="protein sequence ID" value="BAS27602.1"/>
    <property type="molecule type" value="Genomic_DNA"/>
</dbReference>
<protein>
    <recommendedName>
        <fullName evidence="1">Rhodanese domain-containing protein</fullName>
    </recommendedName>
</protein>
<dbReference type="Proteomes" id="UP000065807">
    <property type="component" value="Chromosome"/>
</dbReference>
<dbReference type="PROSITE" id="PS50206">
    <property type="entry name" value="RHODANESE_3"/>
    <property type="match status" value="1"/>
</dbReference>
<evidence type="ECO:0000313" key="2">
    <source>
        <dbReference type="EMBL" id="BAS27602.1"/>
    </source>
</evidence>
<dbReference type="STRING" id="1555112.LIP_1756"/>
<reference evidence="3" key="2">
    <citation type="journal article" date="2016" name="Int. J. Syst. Evol. Microbiol.">
        <title>Complete genome sequence and cell structure of Limnochorda pilosa, a Gram-negative spore-former within the phylum Firmicutes.</title>
        <authorList>
            <person name="Watanabe M."/>
            <person name="Kojima H."/>
            <person name="Fukui M."/>
        </authorList>
    </citation>
    <scope>NUCLEOTIDE SEQUENCE [LARGE SCALE GENOMIC DNA]</scope>
    <source>
        <strain evidence="3">HC45</strain>
    </source>
</reference>
<sequence length="158" mass="16993">MAVAIGVIHGEVRARRVFEQLRLEGFGPSQISMRFLSREELPGFPETYDPVGGARFFGTPVVSLPAAGYNLVGNSTTLDTSITTLSDLLSTMAAMERQPADPDQPQVRLLIQVRGQGAERAAAILREAGAHPVRLEWGEPVEEIVPGAVDPGDLDQDS</sequence>
<dbReference type="AlphaFoldDB" id="A0A0K2SKQ1"/>
<evidence type="ECO:0000259" key="1">
    <source>
        <dbReference type="PROSITE" id="PS50206"/>
    </source>
</evidence>
<keyword evidence="3" id="KW-1185">Reference proteome</keyword>
<evidence type="ECO:0000313" key="3">
    <source>
        <dbReference type="Proteomes" id="UP000065807"/>
    </source>
</evidence>
<reference evidence="3" key="1">
    <citation type="submission" date="2015-07" db="EMBL/GenBank/DDBJ databases">
        <title>Complete genome sequence and phylogenetic analysis of Limnochorda pilosa.</title>
        <authorList>
            <person name="Watanabe M."/>
            <person name="Kojima H."/>
            <person name="Fukui M."/>
        </authorList>
    </citation>
    <scope>NUCLEOTIDE SEQUENCE [LARGE SCALE GENOMIC DNA]</scope>
    <source>
        <strain evidence="3">HC45</strain>
    </source>
</reference>
<dbReference type="InterPro" id="IPR001763">
    <property type="entry name" value="Rhodanese-like_dom"/>
</dbReference>
<dbReference type="KEGG" id="lpil:LIP_1756"/>
<gene>
    <name evidence="2" type="ORF">LIP_1756</name>
</gene>